<feature type="region of interest" description="Disordered" evidence="9">
    <location>
        <begin position="171"/>
        <end position="214"/>
    </location>
</feature>
<dbReference type="Pfam" id="PF13205">
    <property type="entry name" value="Big_5"/>
    <property type="match status" value="1"/>
</dbReference>
<dbReference type="Pfam" id="PF00353">
    <property type="entry name" value="HemolysinCabind"/>
    <property type="match status" value="16"/>
</dbReference>
<keyword evidence="8" id="KW-0472">Membrane</keyword>
<evidence type="ECO:0000256" key="6">
    <source>
        <dbReference type="ARBA" id="ARBA00022737"/>
    </source>
</evidence>
<dbReference type="RefSeq" id="WP_258829005.1">
    <property type="nucleotide sequence ID" value="NZ_JANUHA010000012.1"/>
</dbReference>
<dbReference type="InterPro" id="IPR032812">
    <property type="entry name" value="SbsA_Ig"/>
</dbReference>
<evidence type="ECO:0000256" key="4">
    <source>
        <dbReference type="ARBA" id="ARBA00022656"/>
    </source>
</evidence>
<evidence type="ECO:0000256" key="3">
    <source>
        <dbReference type="ARBA" id="ARBA00022525"/>
    </source>
</evidence>
<evidence type="ECO:0000256" key="7">
    <source>
        <dbReference type="ARBA" id="ARBA00023026"/>
    </source>
</evidence>
<gene>
    <name evidence="12" type="ORF">NX780_16690</name>
</gene>
<dbReference type="Pfam" id="PF13946">
    <property type="entry name" value="DUF4214"/>
    <property type="match status" value="1"/>
</dbReference>
<evidence type="ECO:0000259" key="10">
    <source>
        <dbReference type="Pfam" id="PF13205"/>
    </source>
</evidence>
<feature type="region of interest" description="Disordered" evidence="9">
    <location>
        <begin position="1538"/>
        <end position="1557"/>
    </location>
</feature>
<keyword evidence="6" id="KW-0677">Repeat</keyword>
<dbReference type="InterPro" id="IPR003995">
    <property type="entry name" value="RTX_toxin_determinant-A"/>
</dbReference>
<feature type="compositionally biased region" description="Polar residues" evidence="9">
    <location>
        <begin position="177"/>
        <end position="186"/>
    </location>
</feature>
<name>A0ABT2AP10_9BURK</name>
<evidence type="ECO:0000256" key="5">
    <source>
        <dbReference type="ARBA" id="ARBA00022729"/>
    </source>
</evidence>
<dbReference type="Gene3D" id="2.150.10.10">
    <property type="entry name" value="Serralysin-like metalloprotease, C-terminal"/>
    <property type="match status" value="15"/>
</dbReference>
<dbReference type="InterPro" id="IPR050557">
    <property type="entry name" value="RTX_toxin/Mannuronan_C5-epim"/>
</dbReference>
<evidence type="ECO:0000256" key="9">
    <source>
        <dbReference type="SAM" id="MobiDB-lite"/>
    </source>
</evidence>
<feature type="region of interest" description="Disordered" evidence="9">
    <location>
        <begin position="737"/>
        <end position="783"/>
    </location>
</feature>
<dbReference type="PROSITE" id="PS00330">
    <property type="entry name" value="HEMOLYSIN_CALCIUM"/>
    <property type="match status" value="9"/>
</dbReference>
<evidence type="ECO:0000256" key="1">
    <source>
        <dbReference type="ARBA" id="ARBA00004370"/>
    </source>
</evidence>
<accession>A0ABT2AP10</accession>
<evidence type="ECO:0000256" key="8">
    <source>
        <dbReference type="ARBA" id="ARBA00023136"/>
    </source>
</evidence>
<feature type="compositionally biased region" description="Gly residues" evidence="9">
    <location>
        <begin position="188"/>
        <end position="205"/>
    </location>
</feature>
<dbReference type="InterPro" id="IPR001343">
    <property type="entry name" value="Hemolysn_Ca-bd"/>
</dbReference>
<comment type="subcellular location">
    <subcellularLocation>
        <location evidence="1">Membrane</location>
    </subcellularLocation>
    <subcellularLocation>
        <location evidence="2">Secreted</location>
    </subcellularLocation>
</comment>
<dbReference type="EMBL" id="JANUHA010000012">
    <property type="protein sequence ID" value="MCS0597987.1"/>
    <property type="molecule type" value="Genomic_DNA"/>
</dbReference>
<feature type="region of interest" description="Disordered" evidence="9">
    <location>
        <begin position="991"/>
        <end position="1073"/>
    </location>
</feature>
<reference evidence="12 13" key="1">
    <citation type="submission" date="2022-08" db="EMBL/GenBank/DDBJ databases">
        <title>Reclassification of Massilia species as members of the genera Telluria, Duganella, Pseudoduganella, Mokoshia gen. nov. and Zemynaea gen. nov. using orthogonal and non-orthogonal genome-based approaches.</title>
        <authorList>
            <person name="Bowman J.P."/>
        </authorList>
    </citation>
    <scope>NUCLEOTIDE SEQUENCE [LARGE SCALE GENOMIC DNA]</scope>
    <source>
        <strain evidence="12 13">JCM 31661</strain>
    </source>
</reference>
<organism evidence="12 13">
    <name type="scientific">Massilia agri</name>
    <dbReference type="NCBI Taxonomy" id="1886785"/>
    <lineage>
        <taxon>Bacteria</taxon>
        <taxon>Pseudomonadati</taxon>
        <taxon>Pseudomonadota</taxon>
        <taxon>Betaproteobacteria</taxon>
        <taxon>Burkholderiales</taxon>
        <taxon>Oxalobacteraceae</taxon>
        <taxon>Telluria group</taxon>
        <taxon>Massilia</taxon>
    </lineage>
</organism>
<keyword evidence="4" id="KW-0800">Toxin</keyword>
<evidence type="ECO:0000313" key="12">
    <source>
        <dbReference type="EMBL" id="MCS0597987.1"/>
    </source>
</evidence>
<dbReference type="PANTHER" id="PTHR38340">
    <property type="entry name" value="S-LAYER PROTEIN"/>
    <property type="match status" value="1"/>
</dbReference>
<feature type="domain" description="SbsA Ig-like" evidence="10">
    <location>
        <begin position="22"/>
        <end position="124"/>
    </location>
</feature>
<dbReference type="PRINTS" id="PR01488">
    <property type="entry name" value="RTXTOXINA"/>
</dbReference>
<dbReference type="InterPro" id="IPR018511">
    <property type="entry name" value="Hemolysin-typ_Ca-bd_CS"/>
</dbReference>
<dbReference type="Proteomes" id="UP001206572">
    <property type="component" value="Unassembled WGS sequence"/>
</dbReference>
<keyword evidence="3" id="KW-0964">Secreted</keyword>
<proteinExistence type="predicted"/>
<feature type="compositionally biased region" description="Basic and acidic residues" evidence="9">
    <location>
        <begin position="763"/>
        <end position="777"/>
    </location>
</feature>
<keyword evidence="7" id="KW-0843">Virulence</keyword>
<evidence type="ECO:0000313" key="13">
    <source>
        <dbReference type="Proteomes" id="UP001206572"/>
    </source>
</evidence>
<protein>
    <submittedName>
        <fullName evidence="12">DUF4214 domain-containing protein</fullName>
    </submittedName>
</protein>
<keyword evidence="13" id="KW-1185">Reference proteome</keyword>
<feature type="compositionally biased region" description="Polar residues" evidence="9">
    <location>
        <begin position="991"/>
        <end position="1002"/>
    </location>
</feature>
<evidence type="ECO:0000256" key="2">
    <source>
        <dbReference type="ARBA" id="ARBA00004613"/>
    </source>
</evidence>
<dbReference type="InterPro" id="IPR025282">
    <property type="entry name" value="DUF4214"/>
</dbReference>
<dbReference type="SUPFAM" id="SSF51120">
    <property type="entry name" value="beta-Roll"/>
    <property type="match status" value="8"/>
</dbReference>
<keyword evidence="5" id="KW-0732">Signal</keyword>
<feature type="region of interest" description="Disordered" evidence="9">
    <location>
        <begin position="1316"/>
        <end position="1335"/>
    </location>
</feature>
<evidence type="ECO:0000259" key="11">
    <source>
        <dbReference type="Pfam" id="PF13946"/>
    </source>
</evidence>
<feature type="domain" description="DUF4214" evidence="11">
    <location>
        <begin position="1683"/>
        <end position="1749"/>
    </location>
</feature>
<feature type="region of interest" description="Disordered" evidence="9">
    <location>
        <begin position="1"/>
        <end position="20"/>
    </location>
</feature>
<comment type="caution">
    <text evidence="12">The sequence shown here is derived from an EMBL/GenBank/DDBJ whole genome shotgun (WGS) entry which is preliminary data.</text>
</comment>
<sequence>MSDHRSPSVFHGTMSGQAAATDTTGPVMLTWPQNGHRADAPLVFTFDEDIKLGTGTISLLNNRGQGITETLAGSPYVTVSGKTLTFAPPQRLDYASLYSITFSNDAITDLGGNRLNGGYWSTSFQSGLVPEAQNVTGTAGVDIMNGSDLADTMDGLGGSDTINGYGGDDILRGGDETSGQPYSNGDTIRGGAGNDTIHGGAGGDNLSGDDGNDRVFGGDDNDYLYGNAGDDYLEGGAGNDMLNNSLGDDTMLGGDGDDNLSIDHGATGVLDGGSGNDRLSGYLGTSYAGGSGDDVIDLRMSGSNARPATVSGGSGRDTIRVIFGSTQTAVAMSGGEDADTFIVDTYGQAIGANALRITDFTPGAGGDQLNLLQIYGVQENGNPFTSGLLRLLASGADTLLQLRDAATPPAYATLLTLTGVQPGQLTAANFVGGIDPRGGTTGLTLTGTAERDQLEGMFLDDTLYGLDGDDALRGGAGNDLLEGGAGDDYLEGNGGDNILRGGDGDDRLSSNTFGNNLMEGGAGNDIMNGGAGNDRMLGGAGNDILQLESVYGNEVRTVTMAGEDGNDTLRTGFAPSNVKIVASGGAGADTFEISSFADLTILDFGQGDVLDLRPIHFNVSISGNPFGTAGYLKAVQEGAHVRIYADGDGAAGSAQPWLAVTLENIQLSALTGASFAGGYDPSGTNQGVTLRGTAGADTLKGGALNDIIEGGDGNDTINGEAGDDKLYGGDETIVGGGDTISGGLGNDELHGGTGNDSLEGGEGDDRLYGGGGDDRLDGGAGTNYLEGGDGRDILSSYSGKDHLLGGAGDDTLTGGWANMDGAAVTILDGGDGNDQITAYGWAAKVLAGAGDDTVSVEAAGSQASNTAMVVDMGAGNDRMTVRSAYGETRPIQASGGAGVDTYRFEGSERWPLLTITDFQTGAGGDVVDLYSFSWNFSANPFGTAGQARLVQDGSRVLLQIDLDGPAGSGAWASRIAFENTRVANFTGANFTQGARPDGSSTGLEIAGTAGNDNLQGGHLDDTIRAGDGNDTLTGNAGADKLYGDAGDDQLSGRDGNDRLEGDDGKDYLYGEEGNDELLGGAGNDILQDQYGDNILRGGDGDDGLYVATGRNALFGDAGNDRLRAQGSSGTIDGGAGDDIIEISGFDIAAYQIEATGGDGNDTFLVNFLGNAASTVRLSGGAGVDTYRPGSVLAGTTAYVNDFQAGAGGDIVDIMSLVAPSPSNPFAPGGSAQLIQRGADTVLQARVSADSGAAFADALVLRNVDKSTLTAQNFSYGFNPDGSATGQTLVGTDGRDQLEGGWLDDILRGGAGNDVLSGSMGNDRLEGGDGDDQLDGDRAGVVPVDGNGSRWPATFSGDDVLDGGAGNDTLTSSYGADTLRGGAGDDLLVLARYNGFGTAAFDYRVTLDGGDGNDRIMIQNGIQPTIGATMSGGDGSDTFQLNVPVPAATYVITDFQAGAGGDVLDVFELLGWVRQSPFATGHFSLEQRGADTVLRFDEDGSEGSKAAADLVTLRGIAKETLSGANFRYGYAPGDSAGSLAPEVHGSTGRDRLEGNAGSDLLHGNDGNDVLMGGGGNDLLAGGAGVDTAVFSGARGQYALVGFNTYTPMVADLRPGANDGKDRVDGIERLVFADSAIAFDTGTNGNAGQAYRLYRAAFDREPDLVGLGFWIEMLDRGVSLQTVAGGFTQGEEFIKLFGANASNAEIVTRLYQNILDREPEKGGYDFWVAVLDEKRTDLGTVLAAFSESNENYWVVAGLIGNGFEYQPYLG</sequence>
<dbReference type="PANTHER" id="PTHR38340:SF1">
    <property type="entry name" value="S-LAYER PROTEIN"/>
    <property type="match status" value="1"/>
</dbReference>
<feature type="compositionally biased region" description="Basic and acidic residues" evidence="9">
    <location>
        <begin position="1050"/>
        <end position="1068"/>
    </location>
</feature>
<dbReference type="InterPro" id="IPR011049">
    <property type="entry name" value="Serralysin-like_metalloprot_C"/>
</dbReference>
<dbReference type="PRINTS" id="PR00313">
    <property type="entry name" value="CABNDNGRPT"/>
</dbReference>